<organism evidence="1 2">
    <name type="scientific">Candidatus Acidiferrum panamense</name>
    <dbReference type="NCBI Taxonomy" id="2741543"/>
    <lineage>
        <taxon>Bacteria</taxon>
        <taxon>Pseudomonadati</taxon>
        <taxon>Acidobacteriota</taxon>
        <taxon>Terriglobia</taxon>
        <taxon>Candidatus Acidiferrales</taxon>
        <taxon>Candidatus Acidiferrum</taxon>
    </lineage>
</organism>
<dbReference type="EMBL" id="JACDQQ010000248">
    <property type="protein sequence ID" value="MBA0083831.1"/>
    <property type="molecule type" value="Genomic_DNA"/>
</dbReference>
<keyword evidence="2" id="KW-1185">Reference proteome</keyword>
<dbReference type="AlphaFoldDB" id="A0A7V8NM30"/>
<dbReference type="Proteomes" id="UP000567293">
    <property type="component" value="Unassembled WGS sequence"/>
</dbReference>
<protein>
    <submittedName>
        <fullName evidence="1">Uncharacterized protein</fullName>
    </submittedName>
</protein>
<gene>
    <name evidence="1" type="ORF">HRJ53_02445</name>
</gene>
<name>A0A7V8NM30_9BACT</name>
<reference evidence="1" key="1">
    <citation type="submission" date="2020-06" db="EMBL/GenBank/DDBJ databases">
        <title>Legume-microbial interactions unlock mineral nutrients during tropical forest succession.</title>
        <authorList>
            <person name="Epihov D.Z."/>
        </authorList>
    </citation>
    <scope>NUCLEOTIDE SEQUENCE [LARGE SCALE GENOMIC DNA]</scope>
    <source>
        <strain evidence="1">Pan2503</strain>
    </source>
</reference>
<feature type="non-terminal residue" evidence="1">
    <location>
        <position position="73"/>
    </location>
</feature>
<comment type="caution">
    <text evidence="1">The sequence shown here is derived from an EMBL/GenBank/DDBJ whole genome shotgun (WGS) entry which is preliminary data.</text>
</comment>
<accession>A0A7V8NM30</accession>
<sequence>MGNLSLSSALTTTERSREFWRSVLLAGGFTALPRWTLDPVAGVDEHEARIPDELVAALHRLANELAVPFSSVL</sequence>
<evidence type="ECO:0000313" key="1">
    <source>
        <dbReference type="EMBL" id="MBA0083831.1"/>
    </source>
</evidence>
<evidence type="ECO:0000313" key="2">
    <source>
        <dbReference type="Proteomes" id="UP000567293"/>
    </source>
</evidence>
<proteinExistence type="predicted"/>